<dbReference type="Proteomes" id="UP000501802">
    <property type="component" value="Chromosome"/>
</dbReference>
<name>A0A6G9AVC2_9BACT</name>
<feature type="chain" id="PRO_5026188051" evidence="1">
    <location>
        <begin position="22"/>
        <end position="498"/>
    </location>
</feature>
<dbReference type="KEGG" id="spib:G8759_28415"/>
<accession>A0A6G9AVC2</accession>
<sequence>MKPVLSAITALLMLAGFVAGAQSYTQNERVLIAESARRLVKDKYLPNLEILTHYEANQPFEALQNHIRGLVRDAFRSREVLVYNEYRNPANAYTTIEEYVKDCRIFAGGKPVVNTMDFGKARYDIQQTKDGQPFINLYLSKQLQGTDKQGRPFQFQYLTEFRVMFVFDRQLAIYRDFRIAGISKTDKWPATAFTATAADAEQAASEQKDLLTVLASVANQLKESLPVNGQQITLEMFTYKRCGVNNALSDRIFATLGSLLQKIPSIEVLSPTQHTERSLLVGGSFQEDLNNLLITAELYDPHTNRVLKKLTNADLPLAWLSQQNLKLKPDNYQQIVAIRDTIQQKISPEQTTLSVAIRTDRGRTNVEYWEGSQLLVEAKTNRPCHLRLVYLLADGTKTLLENDFEIKPGQENQYVRIAPDVPLVCSAPFGMEYLLVYAVEEAFCALPTKPNSELYVRKDNGYTIFVGSMLNMIEAVTCTKNRKEIAEDRIQITTRGLH</sequence>
<dbReference type="AlphaFoldDB" id="A0A6G9AVC2"/>
<dbReference type="EMBL" id="CP050063">
    <property type="protein sequence ID" value="QIP16286.1"/>
    <property type="molecule type" value="Genomic_DNA"/>
</dbReference>
<organism evidence="2 3">
    <name type="scientific">Spirosoma aureum</name>
    <dbReference type="NCBI Taxonomy" id="2692134"/>
    <lineage>
        <taxon>Bacteria</taxon>
        <taxon>Pseudomonadati</taxon>
        <taxon>Bacteroidota</taxon>
        <taxon>Cytophagia</taxon>
        <taxon>Cytophagales</taxon>
        <taxon>Cytophagaceae</taxon>
        <taxon>Spirosoma</taxon>
    </lineage>
</organism>
<protein>
    <submittedName>
        <fullName evidence="2">DUF4384 domain-containing protein</fullName>
    </submittedName>
</protein>
<feature type="signal peptide" evidence="1">
    <location>
        <begin position="1"/>
        <end position="21"/>
    </location>
</feature>
<gene>
    <name evidence="2" type="ORF">G8759_28415</name>
</gene>
<keyword evidence="3" id="KW-1185">Reference proteome</keyword>
<evidence type="ECO:0000313" key="2">
    <source>
        <dbReference type="EMBL" id="QIP16286.1"/>
    </source>
</evidence>
<keyword evidence="1" id="KW-0732">Signal</keyword>
<evidence type="ECO:0000313" key="3">
    <source>
        <dbReference type="Proteomes" id="UP000501802"/>
    </source>
</evidence>
<proteinExistence type="predicted"/>
<reference evidence="2 3" key="1">
    <citation type="submission" date="2020-03" db="EMBL/GenBank/DDBJ databases">
        <authorList>
            <person name="Kim M.K."/>
        </authorList>
    </citation>
    <scope>NUCLEOTIDE SEQUENCE [LARGE SCALE GENOMIC DNA]</scope>
    <source>
        <strain evidence="2 3">BT328</strain>
    </source>
</reference>
<dbReference type="RefSeq" id="WP_167216037.1">
    <property type="nucleotide sequence ID" value="NZ_CP050063.1"/>
</dbReference>
<evidence type="ECO:0000256" key="1">
    <source>
        <dbReference type="SAM" id="SignalP"/>
    </source>
</evidence>